<evidence type="ECO:0000313" key="3">
    <source>
        <dbReference type="EMBL" id="CAL4191846.1"/>
    </source>
</evidence>
<accession>A0AAV2SEN6</accession>
<sequence length="190" mass="21427">DDVRSMELSPIEDSPRAKKSSRIKGTKKVTSIKDDKQGTTNPAFIYDNEENSIVHNDRTKADNRIKTEHKNTWMTPLKSDTKAAAKNLSIIFREKNVSPLDGPVLKTAKGVYPRTSPSLRSLACKHTVRDIEGPDCRYFWSHSKHRFLLSLVCFAIGFVVIGFIVGLVEAMHEEKMHSVNNGNMSDMKTH</sequence>
<name>A0AAV2SEN6_MEGNR</name>
<dbReference type="EMBL" id="CAXKWB010068301">
    <property type="protein sequence ID" value="CAL4191846.1"/>
    <property type="molecule type" value="Genomic_DNA"/>
</dbReference>
<keyword evidence="4" id="KW-1185">Reference proteome</keyword>
<organism evidence="3 4">
    <name type="scientific">Meganyctiphanes norvegica</name>
    <name type="common">Northern krill</name>
    <name type="synonym">Thysanopoda norvegica</name>
    <dbReference type="NCBI Taxonomy" id="48144"/>
    <lineage>
        <taxon>Eukaryota</taxon>
        <taxon>Metazoa</taxon>
        <taxon>Ecdysozoa</taxon>
        <taxon>Arthropoda</taxon>
        <taxon>Crustacea</taxon>
        <taxon>Multicrustacea</taxon>
        <taxon>Malacostraca</taxon>
        <taxon>Eumalacostraca</taxon>
        <taxon>Eucarida</taxon>
        <taxon>Euphausiacea</taxon>
        <taxon>Euphausiidae</taxon>
        <taxon>Meganyctiphanes</taxon>
    </lineage>
</organism>
<keyword evidence="2" id="KW-0812">Transmembrane</keyword>
<protein>
    <submittedName>
        <fullName evidence="3">Uncharacterized protein</fullName>
    </submittedName>
</protein>
<proteinExistence type="predicted"/>
<keyword evidence="2" id="KW-0472">Membrane</keyword>
<evidence type="ECO:0000256" key="1">
    <source>
        <dbReference type="SAM" id="MobiDB-lite"/>
    </source>
</evidence>
<comment type="caution">
    <text evidence="3">The sequence shown here is derived from an EMBL/GenBank/DDBJ whole genome shotgun (WGS) entry which is preliminary data.</text>
</comment>
<dbReference type="AlphaFoldDB" id="A0AAV2SEN6"/>
<gene>
    <name evidence="3" type="ORF">MNOR_LOCUS36665</name>
</gene>
<evidence type="ECO:0000256" key="2">
    <source>
        <dbReference type="SAM" id="Phobius"/>
    </source>
</evidence>
<feature type="region of interest" description="Disordered" evidence="1">
    <location>
        <begin position="1"/>
        <end position="43"/>
    </location>
</feature>
<evidence type="ECO:0000313" key="4">
    <source>
        <dbReference type="Proteomes" id="UP001497623"/>
    </source>
</evidence>
<keyword evidence="2" id="KW-1133">Transmembrane helix</keyword>
<reference evidence="3 4" key="1">
    <citation type="submission" date="2024-05" db="EMBL/GenBank/DDBJ databases">
        <authorList>
            <person name="Wallberg A."/>
        </authorList>
    </citation>
    <scope>NUCLEOTIDE SEQUENCE [LARGE SCALE GENOMIC DNA]</scope>
</reference>
<feature type="compositionally biased region" description="Basic residues" evidence="1">
    <location>
        <begin position="17"/>
        <end position="27"/>
    </location>
</feature>
<dbReference type="Proteomes" id="UP001497623">
    <property type="component" value="Unassembled WGS sequence"/>
</dbReference>
<feature type="transmembrane region" description="Helical" evidence="2">
    <location>
        <begin position="147"/>
        <end position="168"/>
    </location>
</feature>
<feature type="non-terminal residue" evidence="3">
    <location>
        <position position="1"/>
    </location>
</feature>